<keyword evidence="2" id="KW-1185">Reference proteome</keyword>
<comment type="caution">
    <text evidence="1">The sequence shown here is derived from an EMBL/GenBank/DDBJ whole genome shotgun (WGS) entry which is preliminary data.</text>
</comment>
<sequence length="292" mass="32668">MVEWLELEEEMWCESRGSGQEPAVTMVDRGLLFVRRAARSDEWLAGKLEAWATEARELAQKWRGAHIAQRRRRSAAMQRGFLGAWRVRASGLWREAARRHFTLRALTTPAGDTFPQHARVTALATHWLGLLAWVLYLFHVRSEVCCDDLRTFVGCSTDPDELCFGGYPTCAQIRDSYPHGGFQCGAFPDPADSLEQLAVVVVAVLMAWPVRCVLAALHRTAAQARRPVDTAWLRRGAPLRGAFDHTQTWRRATAVDGTSFIDRCAHACSHLSSYRITSYFHSSASSPLALSA</sequence>
<dbReference type="Proteomes" id="UP001190700">
    <property type="component" value="Unassembled WGS sequence"/>
</dbReference>
<name>A0AAE0KTC9_9CHLO</name>
<organism evidence="1 2">
    <name type="scientific">Cymbomonas tetramitiformis</name>
    <dbReference type="NCBI Taxonomy" id="36881"/>
    <lineage>
        <taxon>Eukaryota</taxon>
        <taxon>Viridiplantae</taxon>
        <taxon>Chlorophyta</taxon>
        <taxon>Pyramimonadophyceae</taxon>
        <taxon>Pyramimonadales</taxon>
        <taxon>Pyramimonadaceae</taxon>
        <taxon>Cymbomonas</taxon>
    </lineage>
</organism>
<dbReference type="EMBL" id="LGRX02018322">
    <property type="protein sequence ID" value="KAK3259983.1"/>
    <property type="molecule type" value="Genomic_DNA"/>
</dbReference>
<evidence type="ECO:0000313" key="1">
    <source>
        <dbReference type="EMBL" id="KAK3259983.1"/>
    </source>
</evidence>
<reference evidence="1 2" key="1">
    <citation type="journal article" date="2015" name="Genome Biol. Evol.">
        <title>Comparative Genomics of a Bacterivorous Green Alga Reveals Evolutionary Causalities and Consequences of Phago-Mixotrophic Mode of Nutrition.</title>
        <authorList>
            <person name="Burns J.A."/>
            <person name="Paasch A."/>
            <person name="Narechania A."/>
            <person name="Kim E."/>
        </authorList>
    </citation>
    <scope>NUCLEOTIDE SEQUENCE [LARGE SCALE GENOMIC DNA]</scope>
    <source>
        <strain evidence="1 2">PLY_AMNH</strain>
    </source>
</reference>
<accession>A0AAE0KTC9</accession>
<proteinExistence type="predicted"/>
<dbReference type="AlphaFoldDB" id="A0AAE0KTC9"/>
<evidence type="ECO:0000313" key="2">
    <source>
        <dbReference type="Proteomes" id="UP001190700"/>
    </source>
</evidence>
<gene>
    <name evidence="1" type="ORF">CYMTET_31042</name>
</gene>
<protein>
    <submittedName>
        <fullName evidence="1">Uncharacterized protein</fullName>
    </submittedName>
</protein>